<dbReference type="OrthoDB" id="7873894at2"/>
<dbReference type="Proteomes" id="UP000220034">
    <property type="component" value="Unassembled WGS sequence"/>
</dbReference>
<accession>A0A2C9CSK2</accession>
<gene>
    <name evidence="2" type="ORF">SAMN06273572_104190</name>
</gene>
<name>A0A2C9CSK2_9RHOB</name>
<feature type="transmembrane region" description="Helical" evidence="1">
    <location>
        <begin position="56"/>
        <end position="78"/>
    </location>
</feature>
<dbReference type="AlphaFoldDB" id="A0A2C9CSK2"/>
<proteinExistence type="predicted"/>
<protein>
    <recommendedName>
        <fullName evidence="4">Haemolysin XhlA</fullName>
    </recommendedName>
</protein>
<keyword evidence="1" id="KW-0812">Transmembrane</keyword>
<evidence type="ECO:0000313" key="2">
    <source>
        <dbReference type="EMBL" id="SOH94491.1"/>
    </source>
</evidence>
<keyword evidence="1" id="KW-0472">Membrane</keyword>
<evidence type="ECO:0000256" key="1">
    <source>
        <dbReference type="SAM" id="Phobius"/>
    </source>
</evidence>
<dbReference type="RefSeq" id="WP_097930133.1">
    <property type="nucleotide sequence ID" value="NZ_OCTN01000004.1"/>
</dbReference>
<evidence type="ECO:0000313" key="3">
    <source>
        <dbReference type="Proteomes" id="UP000220034"/>
    </source>
</evidence>
<sequence>MTARTPGSRFLYEPFDATSARVETLERVSEERWLALERRLGGIEALLDRLERRMWMAVYGVAGTLAAQGLFLVLSGGLNAA</sequence>
<reference evidence="3" key="1">
    <citation type="submission" date="2017-09" db="EMBL/GenBank/DDBJ databases">
        <authorList>
            <person name="Varghese N."/>
            <person name="Submissions S."/>
        </authorList>
    </citation>
    <scope>NUCLEOTIDE SEQUENCE [LARGE SCALE GENOMIC DNA]</scope>
    <source>
        <strain evidence="3">C7</strain>
    </source>
</reference>
<dbReference type="EMBL" id="OCTN01000004">
    <property type="protein sequence ID" value="SOH94491.1"/>
    <property type="molecule type" value="Genomic_DNA"/>
</dbReference>
<organism evidence="2 3">
    <name type="scientific">Pontivivens marinum</name>
    <dbReference type="NCBI Taxonomy" id="1690039"/>
    <lineage>
        <taxon>Bacteria</taxon>
        <taxon>Pseudomonadati</taxon>
        <taxon>Pseudomonadota</taxon>
        <taxon>Alphaproteobacteria</taxon>
        <taxon>Rhodobacterales</taxon>
        <taxon>Paracoccaceae</taxon>
        <taxon>Pontivivens</taxon>
    </lineage>
</organism>
<keyword evidence="3" id="KW-1185">Reference proteome</keyword>
<evidence type="ECO:0008006" key="4">
    <source>
        <dbReference type="Google" id="ProtNLM"/>
    </source>
</evidence>
<keyword evidence="1" id="KW-1133">Transmembrane helix</keyword>